<organism evidence="2 3">
    <name type="scientific">Burkholderia cepacia GG4</name>
    <dbReference type="NCBI Taxonomy" id="1009846"/>
    <lineage>
        <taxon>Bacteria</taxon>
        <taxon>Pseudomonadati</taxon>
        <taxon>Pseudomonadota</taxon>
        <taxon>Betaproteobacteria</taxon>
        <taxon>Burkholderiales</taxon>
        <taxon>Burkholderiaceae</taxon>
        <taxon>Burkholderia</taxon>
        <taxon>Burkholderia cepacia complex</taxon>
    </lineage>
</organism>
<accession>A0A9W3P8S6</accession>
<sequence length="207" mass="23095">MRGMRRPHRATHPPGPPASARVFPAAAARPSARARGAILTLNLTRYAAMTKPSNLVTSITVAIDAPASVVWEVLTDFPRYGEWNTFCVGLETTGRIGDFVYMQVRIPGTETVIPVNEILVACEPERLLSWEQRPTDANKDAARRDQYVEADGAERCRYFTTDQFLGINAETIMREHGGWVKQGFDQCARDVKQRAEALHAARRRKSA</sequence>
<evidence type="ECO:0000256" key="1">
    <source>
        <dbReference type="SAM" id="MobiDB-lite"/>
    </source>
</evidence>
<name>A0A9W3P8S6_BURCE</name>
<dbReference type="EMBL" id="CP003774">
    <property type="protein sequence ID" value="AFQ47680.1"/>
    <property type="molecule type" value="Genomic_DNA"/>
</dbReference>
<dbReference type="InterPro" id="IPR023393">
    <property type="entry name" value="START-like_dom_sf"/>
</dbReference>
<gene>
    <name evidence="2" type="ORF">GEM_1242</name>
</gene>
<dbReference type="Pfam" id="PF10604">
    <property type="entry name" value="Polyketide_cyc2"/>
    <property type="match status" value="1"/>
</dbReference>
<evidence type="ECO:0000313" key="2">
    <source>
        <dbReference type="EMBL" id="AFQ47680.1"/>
    </source>
</evidence>
<evidence type="ECO:0000313" key="3">
    <source>
        <dbReference type="Proteomes" id="UP000032866"/>
    </source>
</evidence>
<dbReference type="KEGG" id="bct:GEM_1242"/>
<dbReference type="InterPro" id="IPR019587">
    <property type="entry name" value="Polyketide_cyclase/dehydratase"/>
</dbReference>
<dbReference type="AlphaFoldDB" id="A0A9W3P8S6"/>
<dbReference type="Gene3D" id="3.30.530.20">
    <property type="match status" value="1"/>
</dbReference>
<proteinExistence type="predicted"/>
<dbReference type="SUPFAM" id="SSF55961">
    <property type="entry name" value="Bet v1-like"/>
    <property type="match status" value="1"/>
</dbReference>
<feature type="region of interest" description="Disordered" evidence="1">
    <location>
        <begin position="1"/>
        <end position="20"/>
    </location>
</feature>
<feature type="compositionally biased region" description="Basic residues" evidence="1">
    <location>
        <begin position="1"/>
        <end position="11"/>
    </location>
</feature>
<protein>
    <recommendedName>
        <fullName evidence="4">SRPBCC domain-containing protein</fullName>
    </recommendedName>
</protein>
<evidence type="ECO:0008006" key="4">
    <source>
        <dbReference type="Google" id="ProtNLM"/>
    </source>
</evidence>
<dbReference type="Proteomes" id="UP000032866">
    <property type="component" value="Chromosome 1"/>
</dbReference>
<reference evidence="2 3" key="1">
    <citation type="journal article" date="2012" name="J. Bacteriol.">
        <title>Complete Genome Sequence of Burkholderia sp. Strain GG4, a Betaproteobacterium That Reduces 3-Oxo-N-Acylhomoserine Lactones and Produces Different N-Acylhomoserine Lactones.</title>
        <authorList>
            <person name="Hong K.W."/>
            <person name="Koh C.L."/>
            <person name="Sam C.K."/>
            <person name="Yin W.F."/>
            <person name="Chan K.G."/>
        </authorList>
    </citation>
    <scope>NUCLEOTIDE SEQUENCE [LARGE SCALE GENOMIC DNA]</scope>
    <source>
        <strain evidence="2 3">GG4</strain>
    </source>
</reference>
<dbReference type="CDD" id="cd07822">
    <property type="entry name" value="SRPBCC_4"/>
    <property type="match status" value="1"/>
</dbReference>